<reference evidence="21" key="1">
    <citation type="submission" date="2016-06" db="UniProtKB">
        <authorList>
            <consortium name="WormBaseParasite"/>
        </authorList>
    </citation>
    <scope>IDENTIFICATION</scope>
</reference>
<evidence type="ECO:0000256" key="1">
    <source>
        <dbReference type="ARBA" id="ARBA00004123"/>
    </source>
</evidence>
<name>A0A183IH95_9BILA</name>
<dbReference type="Pfam" id="PF15613">
    <property type="entry name" value="WSD"/>
    <property type="match status" value="1"/>
</dbReference>
<dbReference type="InterPro" id="IPR019787">
    <property type="entry name" value="Znf_PHD-finger"/>
</dbReference>
<dbReference type="Gene3D" id="1.20.920.10">
    <property type="entry name" value="Bromodomain-like"/>
    <property type="match status" value="1"/>
</dbReference>
<feature type="domain" description="Bromo" evidence="15">
    <location>
        <begin position="780"/>
        <end position="850"/>
    </location>
</feature>
<evidence type="ECO:0000256" key="7">
    <source>
        <dbReference type="ARBA" id="ARBA00023054"/>
    </source>
</evidence>
<feature type="transmembrane region" description="Helical" evidence="14">
    <location>
        <begin position="20"/>
        <end position="43"/>
    </location>
</feature>
<dbReference type="SMART" id="SM00297">
    <property type="entry name" value="BROMO"/>
    <property type="match status" value="1"/>
</dbReference>
<dbReference type="InterPro" id="IPR013083">
    <property type="entry name" value="Znf_RING/FYVE/PHD"/>
</dbReference>
<dbReference type="Pfam" id="PF00439">
    <property type="entry name" value="Bromodomain"/>
    <property type="match status" value="1"/>
</dbReference>
<evidence type="ECO:0000313" key="21">
    <source>
        <dbReference type="WBParaSite" id="SBAD_0000313401-mRNA-1"/>
    </source>
</evidence>
<keyword evidence="14" id="KW-0472">Membrane</keyword>
<dbReference type="Proteomes" id="UP000270296">
    <property type="component" value="Unassembled WGS sequence"/>
</dbReference>
<comment type="similarity">
    <text evidence="2">Belongs to the WAL family.</text>
</comment>
<sequence length="877" mass="100447">MSLLSKNRSPSIGSSHQRQPLNGFCASNLSAVALCFCFVLLRYSPLWFHYRKKVATVNIDLIKLPLSRGWRRETTVRNISATGVRGEVMYYGPCGKRMCSYAEIIKVSCDLLFWNDLIVILKIMLNLTIVQFRTDAVFPIKEKLIWLSYKVARLAYMNKVRQLRQPVEDLEVDDVKSLPRLKRIKNLRLSGRAFADLLMVVEFINTFGSVLKVDKSEIPSIDALHAALLNDSEHEESLRSLTKILLTLVLEYPSLSNGCQTKMFTGQALRDICVNNSNMSELIRLFLYARDENGQKFGRLLDDHEFDTLSGEDKISILAYMTNELLYCRNVVREIENNIEVVAKLKGDKWSYESRIRAYDLFVLLSFALNLNLLMEIYLLVLFSLRHAHARKTEHPQDETSTSTEIANVEAPKKPSDDNETETEAKWSQDNSDCKINYKCHIPFFQEAGEVRREISRTILKIRSLPCGQDRFLRYYWVLPNTGGVLVESVESSAPGNPACSLTSLHYLQSLQSCEVADCREFYDDDPPFDDLAKGWWILKNGEELDKVHQALTPRGIRERLFNRSFAKHGDLFKENAFGDAKRMLNLHPPPVRIFYMKKSCAVLKPLSLCFLSRLLIAVIDKSNSSTSSANNAQNSASDVPTALATWRAGVSNATSASQLSMCIDSLDSRIAWEKSAMKASCQICRSGENESQLLLCDGCDMGYHMYCFKPQMENVPDTDWYCPVCISDSLRPMIRCSMCRREYHIHCLSTNVPKSPKKDWICQGCENVLPNCRELISLNSHRDSWPFKSPVDTKLFPLYKKVIKKPMDLSTIRSKLLNHKYSKNEDFLKDVHLIFDNCSTFNEDSSPVGIAGYYLREFFKNRWSDLDSRPFKELRR</sequence>
<evidence type="ECO:0000256" key="9">
    <source>
        <dbReference type="ARBA" id="ARBA00023163"/>
    </source>
</evidence>
<evidence type="ECO:0000313" key="19">
    <source>
        <dbReference type="EMBL" id="VDO99630.1"/>
    </source>
</evidence>
<keyword evidence="7" id="KW-0175">Coiled coil</keyword>
<evidence type="ECO:0000259" key="15">
    <source>
        <dbReference type="PROSITE" id="PS50014"/>
    </source>
</evidence>
<feature type="domain" description="MBD" evidence="18">
    <location>
        <begin position="56"/>
        <end position="137"/>
    </location>
</feature>
<dbReference type="PANTHER" id="PTHR45915:SF2">
    <property type="entry name" value="TOUTATIS, ISOFORM E"/>
    <property type="match status" value="1"/>
</dbReference>
<dbReference type="SUPFAM" id="SSF47370">
    <property type="entry name" value="Bromodomain"/>
    <property type="match status" value="1"/>
</dbReference>
<proteinExistence type="inferred from homology"/>
<dbReference type="InterPro" id="IPR011011">
    <property type="entry name" value="Znf_FYVE_PHD"/>
</dbReference>
<keyword evidence="14" id="KW-1133">Transmembrane helix</keyword>
<evidence type="ECO:0000256" key="13">
    <source>
        <dbReference type="SAM" id="MobiDB-lite"/>
    </source>
</evidence>
<dbReference type="SMART" id="SM00391">
    <property type="entry name" value="MBD"/>
    <property type="match status" value="1"/>
</dbReference>
<dbReference type="CDD" id="cd15545">
    <property type="entry name" value="PHD_BAZ2A_like"/>
    <property type="match status" value="1"/>
</dbReference>
<evidence type="ECO:0000256" key="4">
    <source>
        <dbReference type="ARBA" id="ARBA00022771"/>
    </source>
</evidence>
<keyword evidence="4 12" id="KW-0863">Zinc-finger</keyword>
<keyword evidence="6" id="KW-0805">Transcription regulation</keyword>
<keyword evidence="14" id="KW-0812">Transmembrane</keyword>
<dbReference type="PROSITE" id="PS50016">
    <property type="entry name" value="ZF_PHD_2"/>
    <property type="match status" value="1"/>
</dbReference>
<dbReference type="SMART" id="SM00249">
    <property type="entry name" value="PHD"/>
    <property type="match status" value="2"/>
</dbReference>
<evidence type="ECO:0000313" key="20">
    <source>
        <dbReference type="Proteomes" id="UP000270296"/>
    </source>
</evidence>
<dbReference type="AlphaFoldDB" id="A0A183IH95"/>
<dbReference type="GO" id="GO:0003677">
    <property type="term" value="F:DNA binding"/>
    <property type="evidence" value="ECO:0007669"/>
    <property type="project" value="InterPro"/>
</dbReference>
<evidence type="ECO:0000256" key="10">
    <source>
        <dbReference type="ARBA" id="ARBA00023242"/>
    </source>
</evidence>
<keyword evidence="8 11" id="KW-0103">Bromodomain</keyword>
<evidence type="ECO:0000256" key="6">
    <source>
        <dbReference type="ARBA" id="ARBA00023015"/>
    </source>
</evidence>
<gene>
    <name evidence="19" type="ORF">SBAD_LOCUS2990</name>
</gene>
<dbReference type="GO" id="GO:0008270">
    <property type="term" value="F:zinc ion binding"/>
    <property type="evidence" value="ECO:0007669"/>
    <property type="project" value="UniProtKB-KW"/>
</dbReference>
<dbReference type="PROSITE" id="PS50827">
    <property type="entry name" value="DDT"/>
    <property type="match status" value="1"/>
</dbReference>
<feature type="domain" description="DDT" evidence="17">
    <location>
        <begin position="191"/>
        <end position="255"/>
    </location>
</feature>
<dbReference type="Pfam" id="PF02791">
    <property type="entry name" value="DDT"/>
    <property type="match status" value="1"/>
</dbReference>
<feature type="compositionally biased region" description="Basic and acidic residues" evidence="13">
    <location>
        <begin position="411"/>
        <end position="427"/>
    </location>
</feature>
<dbReference type="PROSITE" id="PS50014">
    <property type="entry name" value="BROMODOMAIN_2"/>
    <property type="match status" value="1"/>
</dbReference>
<keyword evidence="3" id="KW-0479">Metal-binding</keyword>
<dbReference type="WBParaSite" id="SBAD_0000313401-mRNA-1">
    <property type="protein sequence ID" value="SBAD_0000313401-mRNA-1"/>
    <property type="gene ID" value="SBAD_0000313401"/>
</dbReference>
<evidence type="ECO:0000259" key="16">
    <source>
        <dbReference type="PROSITE" id="PS50016"/>
    </source>
</evidence>
<dbReference type="InterPro" id="IPR018501">
    <property type="entry name" value="DDT_dom"/>
</dbReference>
<keyword evidence="20" id="KW-1185">Reference proteome</keyword>
<keyword evidence="5" id="KW-0862">Zinc</keyword>
<dbReference type="InterPro" id="IPR016177">
    <property type="entry name" value="DNA-bd_dom_sf"/>
</dbReference>
<dbReference type="PANTHER" id="PTHR45915">
    <property type="entry name" value="TRANSCRIPTION INTERMEDIARY FACTOR"/>
    <property type="match status" value="1"/>
</dbReference>
<dbReference type="FunFam" id="3.30.40.10:FF:000199">
    <property type="entry name" value="Bromodomain adjacent to zinc finger domain 2B"/>
    <property type="match status" value="1"/>
</dbReference>
<evidence type="ECO:0000256" key="8">
    <source>
        <dbReference type="ARBA" id="ARBA00023117"/>
    </source>
</evidence>
<dbReference type="Gene3D" id="3.30.890.10">
    <property type="entry name" value="Methyl-cpg-binding Protein 2, Chain A"/>
    <property type="match status" value="1"/>
</dbReference>
<organism evidence="21">
    <name type="scientific">Soboliphyme baturini</name>
    <dbReference type="NCBI Taxonomy" id="241478"/>
    <lineage>
        <taxon>Eukaryota</taxon>
        <taxon>Metazoa</taxon>
        <taxon>Ecdysozoa</taxon>
        <taxon>Nematoda</taxon>
        <taxon>Enoplea</taxon>
        <taxon>Dorylaimia</taxon>
        <taxon>Dioctophymatida</taxon>
        <taxon>Dioctophymatoidea</taxon>
        <taxon>Soboliphymatidae</taxon>
        <taxon>Soboliphyme</taxon>
    </lineage>
</organism>
<dbReference type="OrthoDB" id="784962at2759"/>
<dbReference type="PROSITE" id="PS50982">
    <property type="entry name" value="MBD"/>
    <property type="match status" value="1"/>
</dbReference>
<evidence type="ECO:0000256" key="3">
    <source>
        <dbReference type="ARBA" id="ARBA00022723"/>
    </source>
</evidence>
<dbReference type="PRINTS" id="PR00503">
    <property type="entry name" value="BROMODOMAIN"/>
</dbReference>
<evidence type="ECO:0000259" key="18">
    <source>
        <dbReference type="PROSITE" id="PS50982"/>
    </source>
</evidence>
<reference evidence="19 20" key="2">
    <citation type="submission" date="2018-11" db="EMBL/GenBank/DDBJ databases">
        <authorList>
            <consortium name="Pathogen Informatics"/>
        </authorList>
    </citation>
    <scope>NUCLEOTIDE SEQUENCE [LARGE SCALE GENOMIC DNA]</scope>
</reference>
<dbReference type="Gene3D" id="3.30.40.10">
    <property type="entry name" value="Zinc/RING finger domain, C3HC4 (zinc finger)"/>
    <property type="match status" value="2"/>
</dbReference>
<dbReference type="SUPFAM" id="SSF57903">
    <property type="entry name" value="FYVE/PHD zinc finger"/>
    <property type="match status" value="2"/>
</dbReference>
<feature type="region of interest" description="Disordered" evidence="13">
    <location>
        <begin position="393"/>
        <end position="428"/>
    </location>
</feature>
<comment type="subcellular location">
    <subcellularLocation>
        <location evidence="1">Nucleus</location>
    </subcellularLocation>
</comment>
<dbReference type="SUPFAM" id="SSF54171">
    <property type="entry name" value="DNA-binding domain"/>
    <property type="match status" value="1"/>
</dbReference>
<dbReference type="EMBL" id="UZAM01007512">
    <property type="protein sequence ID" value="VDO99630.1"/>
    <property type="molecule type" value="Genomic_DNA"/>
</dbReference>
<feature type="transmembrane region" description="Helical" evidence="14">
    <location>
        <begin position="361"/>
        <end position="385"/>
    </location>
</feature>
<feature type="domain" description="PHD-type" evidence="16">
    <location>
        <begin position="679"/>
        <end position="729"/>
    </location>
</feature>
<dbReference type="InterPro" id="IPR028941">
    <property type="entry name" value="WHIM2_dom"/>
</dbReference>
<evidence type="ECO:0000256" key="14">
    <source>
        <dbReference type="SAM" id="Phobius"/>
    </source>
</evidence>
<evidence type="ECO:0000256" key="11">
    <source>
        <dbReference type="PROSITE-ProRule" id="PRU00035"/>
    </source>
</evidence>
<evidence type="ECO:0000256" key="5">
    <source>
        <dbReference type="ARBA" id="ARBA00022833"/>
    </source>
</evidence>
<evidence type="ECO:0000256" key="12">
    <source>
        <dbReference type="PROSITE-ProRule" id="PRU00146"/>
    </source>
</evidence>
<dbReference type="Pfam" id="PF00628">
    <property type="entry name" value="PHD"/>
    <property type="match status" value="2"/>
</dbReference>
<dbReference type="InterPro" id="IPR001965">
    <property type="entry name" value="Znf_PHD"/>
</dbReference>
<dbReference type="InterPro" id="IPR001487">
    <property type="entry name" value="Bromodomain"/>
</dbReference>
<dbReference type="Pfam" id="PF01429">
    <property type="entry name" value="MBD"/>
    <property type="match status" value="1"/>
</dbReference>
<dbReference type="GO" id="GO:0005634">
    <property type="term" value="C:nucleus"/>
    <property type="evidence" value="ECO:0007669"/>
    <property type="project" value="UniProtKB-SubCell"/>
</dbReference>
<keyword evidence="10" id="KW-0539">Nucleus</keyword>
<evidence type="ECO:0000256" key="2">
    <source>
        <dbReference type="ARBA" id="ARBA00007444"/>
    </source>
</evidence>
<evidence type="ECO:0000259" key="17">
    <source>
        <dbReference type="PROSITE" id="PS50827"/>
    </source>
</evidence>
<dbReference type="InterPro" id="IPR036427">
    <property type="entry name" value="Bromodomain-like_sf"/>
</dbReference>
<dbReference type="SMART" id="SM00571">
    <property type="entry name" value="DDT"/>
    <property type="match status" value="1"/>
</dbReference>
<protein>
    <submittedName>
        <fullName evidence="21">DUF3402 domain-containing protein</fullName>
    </submittedName>
</protein>
<dbReference type="GO" id="GO:0000785">
    <property type="term" value="C:chromatin"/>
    <property type="evidence" value="ECO:0007669"/>
    <property type="project" value="TreeGrafter"/>
</dbReference>
<keyword evidence="9" id="KW-0804">Transcription</keyword>
<dbReference type="InterPro" id="IPR001739">
    <property type="entry name" value="Methyl_CpG_DNA-bd"/>
</dbReference>
<accession>A0A183IH95</accession>